<feature type="compositionally biased region" description="Polar residues" evidence="1">
    <location>
        <begin position="146"/>
        <end position="155"/>
    </location>
</feature>
<accession>A0A8X6VVX9</accession>
<sequence length="155" mass="18741">MTEEKLLDHVINRLEPQILDYVEVRHPQTTSNLLQIIDKYEERFLNRNIRDSSWEFRDTNQSENNRFPNRNRQENWRETRGNNRYSDNSRPHREFNRFEGQGVADNRRFDGRRRGGQSDHRFHNQGGRQGGSKNGSEWSDRGFRGQNDQNRYLNF</sequence>
<evidence type="ECO:0000313" key="3">
    <source>
        <dbReference type="Proteomes" id="UP000887159"/>
    </source>
</evidence>
<protein>
    <submittedName>
        <fullName evidence="2">Uncharacterized protein</fullName>
    </submittedName>
</protein>
<feature type="region of interest" description="Disordered" evidence="1">
    <location>
        <begin position="59"/>
        <end position="155"/>
    </location>
</feature>
<feature type="compositionally biased region" description="Basic and acidic residues" evidence="1">
    <location>
        <begin position="105"/>
        <end position="122"/>
    </location>
</feature>
<keyword evidence="3" id="KW-1185">Reference proteome</keyword>
<gene>
    <name evidence="2" type="primary">NCL1_51933</name>
    <name evidence="2" type="ORF">TNCV_3940911</name>
</gene>
<reference evidence="2" key="1">
    <citation type="submission" date="2020-08" db="EMBL/GenBank/DDBJ databases">
        <title>Multicomponent nature underlies the extraordinary mechanical properties of spider dragline silk.</title>
        <authorList>
            <person name="Kono N."/>
            <person name="Nakamura H."/>
            <person name="Mori M."/>
            <person name="Yoshida Y."/>
            <person name="Ohtoshi R."/>
            <person name="Malay A.D."/>
            <person name="Moran D.A.P."/>
            <person name="Tomita M."/>
            <person name="Numata K."/>
            <person name="Arakawa K."/>
        </authorList>
    </citation>
    <scope>NUCLEOTIDE SEQUENCE</scope>
</reference>
<dbReference type="AlphaFoldDB" id="A0A8X6VVX9"/>
<dbReference type="EMBL" id="BMAU01021363">
    <property type="protein sequence ID" value="GFY23395.1"/>
    <property type="molecule type" value="Genomic_DNA"/>
</dbReference>
<comment type="caution">
    <text evidence="2">The sequence shown here is derived from an EMBL/GenBank/DDBJ whole genome shotgun (WGS) entry which is preliminary data.</text>
</comment>
<evidence type="ECO:0000256" key="1">
    <source>
        <dbReference type="SAM" id="MobiDB-lite"/>
    </source>
</evidence>
<feature type="compositionally biased region" description="Basic and acidic residues" evidence="1">
    <location>
        <begin position="71"/>
        <end position="97"/>
    </location>
</feature>
<proteinExistence type="predicted"/>
<organism evidence="2 3">
    <name type="scientific">Trichonephila clavipes</name>
    <name type="common">Golden silk orbweaver</name>
    <name type="synonym">Nephila clavipes</name>
    <dbReference type="NCBI Taxonomy" id="2585209"/>
    <lineage>
        <taxon>Eukaryota</taxon>
        <taxon>Metazoa</taxon>
        <taxon>Ecdysozoa</taxon>
        <taxon>Arthropoda</taxon>
        <taxon>Chelicerata</taxon>
        <taxon>Arachnida</taxon>
        <taxon>Araneae</taxon>
        <taxon>Araneomorphae</taxon>
        <taxon>Entelegynae</taxon>
        <taxon>Araneoidea</taxon>
        <taxon>Nephilidae</taxon>
        <taxon>Trichonephila</taxon>
    </lineage>
</organism>
<name>A0A8X6VVX9_TRICX</name>
<evidence type="ECO:0000313" key="2">
    <source>
        <dbReference type="EMBL" id="GFY23395.1"/>
    </source>
</evidence>
<dbReference type="Proteomes" id="UP000887159">
    <property type="component" value="Unassembled WGS sequence"/>
</dbReference>
<feature type="compositionally biased region" description="Polar residues" evidence="1">
    <location>
        <begin position="61"/>
        <end position="70"/>
    </location>
</feature>